<dbReference type="InterPro" id="IPR012495">
    <property type="entry name" value="TadE-like_dom"/>
</dbReference>
<evidence type="ECO:0000313" key="3">
    <source>
        <dbReference type="EMBL" id="GAA1773524.1"/>
    </source>
</evidence>
<keyword evidence="1" id="KW-0472">Membrane</keyword>
<organism evidence="3 4">
    <name type="scientific">Kocuria aegyptia</name>
    <dbReference type="NCBI Taxonomy" id="330943"/>
    <lineage>
        <taxon>Bacteria</taxon>
        <taxon>Bacillati</taxon>
        <taxon>Actinomycetota</taxon>
        <taxon>Actinomycetes</taxon>
        <taxon>Micrococcales</taxon>
        <taxon>Micrococcaceae</taxon>
        <taxon>Kocuria</taxon>
    </lineage>
</organism>
<keyword evidence="1" id="KW-1133">Transmembrane helix</keyword>
<feature type="domain" description="TadE-like" evidence="2">
    <location>
        <begin position="9"/>
        <end position="51"/>
    </location>
</feature>
<dbReference type="EMBL" id="BAAAOA010000046">
    <property type="protein sequence ID" value="GAA1773524.1"/>
    <property type="molecule type" value="Genomic_DNA"/>
</dbReference>
<keyword evidence="1" id="KW-0812">Transmembrane</keyword>
<protein>
    <recommendedName>
        <fullName evidence="2">TadE-like domain-containing protein</fullName>
    </recommendedName>
</protein>
<dbReference type="Pfam" id="PF07811">
    <property type="entry name" value="TadE"/>
    <property type="match status" value="1"/>
</dbReference>
<feature type="transmembrane region" description="Helical" evidence="1">
    <location>
        <begin position="12"/>
        <end position="36"/>
    </location>
</feature>
<evidence type="ECO:0000256" key="1">
    <source>
        <dbReference type="SAM" id="Phobius"/>
    </source>
</evidence>
<comment type="caution">
    <text evidence="3">The sequence shown here is derived from an EMBL/GenBank/DDBJ whole genome shotgun (WGS) entry which is preliminary data.</text>
</comment>
<accession>A0ABN2L3F5</accession>
<proteinExistence type="predicted"/>
<reference evidence="3 4" key="1">
    <citation type="journal article" date="2019" name="Int. J. Syst. Evol. Microbiol.">
        <title>The Global Catalogue of Microorganisms (GCM) 10K type strain sequencing project: providing services to taxonomists for standard genome sequencing and annotation.</title>
        <authorList>
            <consortium name="The Broad Institute Genomics Platform"/>
            <consortium name="The Broad Institute Genome Sequencing Center for Infectious Disease"/>
            <person name="Wu L."/>
            <person name="Ma J."/>
        </authorList>
    </citation>
    <scope>NUCLEOTIDE SEQUENCE [LARGE SCALE GENOMIC DNA]</scope>
    <source>
        <strain evidence="3 4">JCM 14735</strain>
    </source>
</reference>
<sequence>MSSIRDERGAVAVEFGLVMPLLLMILFIIVEFGYAFNAQISVTHAAREAARTMAITKDWSDAKDAALSSSPSLSPAKLHFPTEPTCVAGAPVEVVLTYSLSGLTSLLPSGVNIKGKAAMQCGG</sequence>
<dbReference type="RefSeq" id="WP_344124615.1">
    <property type="nucleotide sequence ID" value="NZ_BAAAOA010000046.1"/>
</dbReference>
<name>A0ABN2L3F5_9MICC</name>
<evidence type="ECO:0000313" key="4">
    <source>
        <dbReference type="Proteomes" id="UP001501204"/>
    </source>
</evidence>
<evidence type="ECO:0000259" key="2">
    <source>
        <dbReference type="Pfam" id="PF07811"/>
    </source>
</evidence>
<keyword evidence="4" id="KW-1185">Reference proteome</keyword>
<gene>
    <name evidence="3" type="ORF">GCM10009767_34300</name>
</gene>
<dbReference type="Proteomes" id="UP001501204">
    <property type="component" value="Unassembled WGS sequence"/>
</dbReference>